<gene>
    <name evidence="2" type="ORF">QIS99_28990</name>
</gene>
<evidence type="ECO:0000256" key="1">
    <source>
        <dbReference type="SAM" id="SignalP"/>
    </source>
</evidence>
<dbReference type="Proteomes" id="UP001224661">
    <property type="component" value="Unassembled WGS sequence"/>
</dbReference>
<keyword evidence="1" id="KW-0732">Signal</keyword>
<evidence type="ECO:0000313" key="2">
    <source>
        <dbReference type="EMBL" id="MDI3390197.1"/>
    </source>
</evidence>
<name>A0ABT6S0H5_9ACTN</name>
<protein>
    <submittedName>
        <fullName evidence="2">Choice-of-anchor P family protein</fullName>
    </submittedName>
</protein>
<dbReference type="RefSeq" id="WP_282516675.1">
    <property type="nucleotide sequence ID" value="NZ_JASCIR010000041.1"/>
</dbReference>
<feature type="signal peptide" evidence="1">
    <location>
        <begin position="1"/>
        <end position="25"/>
    </location>
</feature>
<comment type="caution">
    <text evidence="2">The sequence shown here is derived from an EMBL/GenBank/DDBJ whole genome shotgun (WGS) entry which is preliminary data.</text>
</comment>
<dbReference type="EMBL" id="JASCIR010000041">
    <property type="protein sequence ID" value="MDI3390197.1"/>
    <property type="molecule type" value="Genomic_DNA"/>
</dbReference>
<dbReference type="InterPro" id="IPR008964">
    <property type="entry name" value="Invasin/intimin_cell_adhesion"/>
</dbReference>
<keyword evidence="3" id="KW-1185">Reference proteome</keyword>
<proteinExistence type="predicted"/>
<sequence>MRPRHRTRLAALALLLLASLLGALAGPGAAHANPGDPNPNPIDWRVYDSFTGTLGNDIPLRYGQSDHPDRDGFGLRHIQEHGVVPDHEEIQETVGAASYCVPAPDDRVVCTNTELSLIVVYATHNDARSGDGRPFGIITAYYFLPCLQAEDCPSPEPPAKVDTALTYTGPDSVENGSSATLSAKLTNEFGTPVKGRDVRIALGTGDAEQTCTGTSSEQGTATCTIETVSQPTTSSGKIPVTATFAGDSDYKPSTASAELGIKTPTKLTYTGVKHIANGTSARLAADLTDFRGDPVSGRNVEFSLGTGESEQTCSGTTSQTGEATCTISKADQPLNDSATVPVRAAFAGDSLYLGSDTSAELKLRYATGRAYGLSAQAELGSLPLLDVEPQPDTGRIRTADATTTSTPCAATYSSLLINVEKLCPEVTTTLAPGKATATSTVANAKVGLPGLPVIEVSGLTATSTAQCDKAAGSTSLTLKIAGQPVTVSTEPNSELALDGGARLIVNEQKPVEGADSSGLAVNGLRIELAGGAGEVVLAATNSAMHNCGD</sequence>
<dbReference type="SUPFAM" id="SSF49373">
    <property type="entry name" value="Invasin/intimin cell-adhesion fragments"/>
    <property type="match status" value="2"/>
</dbReference>
<dbReference type="NCBIfam" id="NF040603">
    <property type="entry name" value="choice_anch_P"/>
    <property type="match status" value="1"/>
</dbReference>
<evidence type="ECO:0000313" key="3">
    <source>
        <dbReference type="Proteomes" id="UP001224661"/>
    </source>
</evidence>
<dbReference type="Gene3D" id="2.60.40.10">
    <property type="entry name" value="Immunoglobulins"/>
    <property type="match status" value="2"/>
</dbReference>
<reference evidence="2 3" key="1">
    <citation type="submission" date="2023-05" db="EMBL/GenBank/DDBJ databases">
        <title>Draft genome sequence of Streptomyces sp. B-S-A8 isolated from a cave soil in Thailand.</title>
        <authorList>
            <person name="Chamroensaksri N."/>
            <person name="Muangham S."/>
        </authorList>
    </citation>
    <scope>NUCLEOTIDE SEQUENCE [LARGE SCALE GENOMIC DNA]</scope>
    <source>
        <strain evidence="2 3">B-S-A8</strain>
    </source>
</reference>
<dbReference type="InterPro" id="IPR013783">
    <property type="entry name" value="Ig-like_fold"/>
</dbReference>
<accession>A0ABT6S0H5</accession>
<organism evidence="2 3">
    <name type="scientific">Streptomyces solicavernae</name>
    <dbReference type="NCBI Taxonomy" id="3043614"/>
    <lineage>
        <taxon>Bacteria</taxon>
        <taxon>Bacillati</taxon>
        <taxon>Actinomycetota</taxon>
        <taxon>Actinomycetes</taxon>
        <taxon>Kitasatosporales</taxon>
        <taxon>Streptomycetaceae</taxon>
        <taxon>Streptomyces</taxon>
    </lineage>
</organism>
<feature type="chain" id="PRO_5047531405" evidence="1">
    <location>
        <begin position="26"/>
        <end position="549"/>
    </location>
</feature>